<dbReference type="InterPro" id="IPR013324">
    <property type="entry name" value="RNA_pol_sigma_r3/r4-like"/>
</dbReference>
<dbReference type="Gene3D" id="1.10.1740.10">
    <property type="match status" value="1"/>
</dbReference>
<dbReference type="PANTHER" id="PTHR43133">
    <property type="entry name" value="RNA POLYMERASE ECF-TYPE SIGMA FACTO"/>
    <property type="match status" value="1"/>
</dbReference>
<keyword evidence="2" id="KW-0805">Transcription regulation</keyword>
<dbReference type="SUPFAM" id="SSF88946">
    <property type="entry name" value="Sigma2 domain of RNA polymerase sigma factors"/>
    <property type="match status" value="1"/>
</dbReference>
<evidence type="ECO:0000256" key="4">
    <source>
        <dbReference type="ARBA" id="ARBA00023163"/>
    </source>
</evidence>
<feature type="domain" description="RNA polymerase sigma-70 region 2" evidence="5">
    <location>
        <begin position="24"/>
        <end position="90"/>
    </location>
</feature>
<dbReference type="CDD" id="cd06171">
    <property type="entry name" value="Sigma70_r4"/>
    <property type="match status" value="1"/>
</dbReference>
<dbReference type="InterPro" id="IPR014284">
    <property type="entry name" value="RNA_pol_sigma-70_dom"/>
</dbReference>
<dbReference type="InterPro" id="IPR013325">
    <property type="entry name" value="RNA_pol_sigma_r2"/>
</dbReference>
<dbReference type="SUPFAM" id="SSF88659">
    <property type="entry name" value="Sigma3 and sigma4 domains of RNA polymerase sigma factors"/>
    <property type="match status" value="1"/>
</dbReference>
<accession>A0ABZ2YKS4</accession>
<evidence type="ECO:0000259" key="5">
    <source>
        <dbReference type="Pfam" id="PF04542"/>
    </source>
</evidence>
<reference evidence="8" key="1">
    <citation type="submission" date="2024-03" db="EMBL/GenBank/DDBJ databases">
        <title>Chitinophaga horti sp. nov., isolated from garden soil.</title>
        <authorList>
            <person name="Lee D.S."/>
            <person name="Han D.M."/>
            <person name="Baek J.H."/>
            <person name="Choi D.G."/>
            <person name="Jeon J.H."/>
            <person name="Jeon C.O."/>
        </authorList>
    </citation>
    <scope>NUCLEOTIDE SEQUENCE [LARGE SCALE GENOMIC DNA]</scope>
    <source>
        <strain evidence="8">GPA1</strain>
    </source>
</reference>
<comment type="similarity">
    <text evidence="1">Belongs to the sigma-70 factor family. ECF subfamily.</text>
</comment>
<dbReference type="PANTHER" id="PTHR43133:SF46">
    <property type="entry name" value="RNA POLYMERASE SIGMA-70 FACTOR ECF SUBFAMILY"/>
    <property type="match status" value="1"/>
</dbReference>
<evidence type="ECO:0000256" key="1">
    <source>
        <dbReference type="ARBA" id="ARBA00010641"/>
    </source>
</evidence>
<name>A0ABZ2YKS4_9BACT</name>
<evidence type="ECO:0000313" key="8">
    <source>
        <dbReference type="Proteomes" id="UP001485459"/>
    </source>
</evidence>
<dbReference type="NCBIfam" id="TIGR02937">
    <property type="entry name" value="sigma70-ECF"/>
    <property type="match status" value="1"/>
</dbReference>
<dbReference type="Gene3D" id="1.10.10.10">
    <property type="entry name" value="Winged helix-like DNA-binding domain superfamily/Winged helix DNA-binding domain"/>
    <property type="match status" value="1"/>
</dbReference>
<dbReference type="RefSeq" id="WP_341834841.1">
    <property type="nucleotide sequence ID" value="NZ_CP149822.1"/>
</dbReference>
<proteinExistence type="inferred from homology"/>
<dbReference type="Pfam" id="PF04542">
    <property type="entry name" value="Sigma70_r2"/>
    <property type="match status" value="1"/>
</dbReference>
<dbReference type="InterPro" id="IPR039425">
    <property type="entry name" value="RNA_pol_sigma-70-like"/>
</dbReference>
<keyword evidence="4" id="KW-0804">Transcription</keyword>
<dbReference type="InterPro" id="IPR013249">
    <property type="entry name" value="RNA_pol_sigma70_r4_t2"/>
</dbReference>
<organism evidence="7 8">
    <name type="scientific">Chitinophaga pollutisoli</name>
    <dbReference type="NCBI Taxonomy" id="3133966"/>
    <lineage>
        <taxon>Bacteria</taxon>
        <taxon>Pseudomonadati</taxon>
        <taxon>Bacteroidota</taxon>
        <taxon>Chitinophagia</taxon>
        <taxon>Chitinophagales</taxon>
        <taxon>Chitinophagaceae</taxon>
        <taxon>Chitinophaga</taxon>
    </lineage>
</organism>
<keyword evidence="3" id="KW-0731">Sigma factor</keyword>
<dbReference type="InterPro" id="IPR007627">
    <property type="entry name" value="RNA_pol_sigma70_r2"/>
</dbReference>
<keyword evidence="8" id="KW-1185">Reference proteome</keyword>
<protein>
    <submittedName>
        <fullName evidence="7">Sigma-70 family RNA polymerase sigma factor</fullName>
    </submittedName>
</protein>
<dbReference type="Pfam" id="PF08281">
    <property type="entry name" value="Sigma70_r4_2"/>
    <property type="match status" value="1"/>
</dbReference>
<evidence type="ECO:0000256" key="3">
    <source>
        <dbReference type="ARBA" id="ARBA00023082"/>
    </source>
</evidence>
<dbReference type="InterPro" id="IPR036388">
    <property type="entry name" value="WH-like_DNA-bd_sf"/>
</dbReference>
<dbReference type="EMBL" id="CP149822">
    <property type="protein sequence ID" value="WZN39877.1"/>
    <property type="molecule type" value="Genomic_DNA"/>
</dbReference>
<evidence type="ECO:0000259" key="6">
    <source>
        <dbReference type="Pfam" id="PF08281"/>
    </source>
</evidence>
<dbReference type="Proteomes" id="UP001485459">
    <property type="component" value="Chromosome"/>
</dbReference>
<sequence>MDQAPDIILIDRLKEGDVSAFDALFLKYYKVLCANAYWFLQQEHEAKDLVQTFFMDIWDKKLYLQFNGDVKGYLHMAVKNRCLNHLKRQKIRDGHQEAFSSLQDESWRPEQESGGGEYYRQLQSSLEQVTGQKRMAIHMVYMEGKRYQEAADEMGISVNSFKTHLKRGLKLLRSVIHQKKP</sequence>
<evidence type="ECO:0000256" key="2">
    <source>
        <dbReference type="ARBA" id="ARBA00023015"/>
    </source>
</evidence>
<gene>
    <name evidence="7" type="ORF">WJU16_18020</name>
</gene>
<evidence type="ECO:0000313" key="7">
    <source>
        <dbReference type="EMBL" id="WZN39877.1"/>
    </source>
</evidence>
<feature type="domain" description="RNA polymerase sigma factor 70 region 4 type 2" evidence="6">
    <location>
        <begin position="120"/>
        <end position="172"/>
    </location>
</feature>